<feature type="chain" id="PRO_5038430419" evidence="1">
    <location>
        <begin position="25"/>
        <end position="1278"/>
    </location>
</feature>
<reference evidence="3" key="1">
    <citation type="submission" date="2020-10" db="EMBL/GenBank/DDBJ databases">
        <authorList>
            <person name="Gilroy R."/>
        </authorList>
    </citation>
    <scope>NUCLEOTIDE SEQUENCE</scope>
    <source>
        <strain evidence="3">ChiHjej12B11-7776</strain>
    </source>
</reference>
<organism evidence="3 4">
    <name type="scientific">Candidatus Fimimonas merdipullorum</name>
    <dbReference type="NCBI Taxonomy" id="2840822"/>
    <lineage>
        <taxon>Bacteria</taxon>
        <taxon>Pseudomonadati</taxon>
        <taxon>Myxococcota</taxon>
        <taxon>Myxococcia</taxon>
        <taxon>Myxococcales</taxon>
        <taxon>Cystobacterineae</taxon>
        <taxon>Myxococcaceae</taxon>
        <taxon>Myxococcaceae incertae sedis</taxon>
        <taxon>Candidatus Fimimonas</taxon>
    </lineage>
</organism>
<evidence type="ECO:0000259" key="2">
    <source>
        <dbReference type="Pfam" id="PF16403"/>
    </source>
</evidence>
<evidence type="ECO:0000313" key="3">
    <source>
        <dbReference type="EMBL" id="HIU90389.1"/>
    </source>
</evidence>
<dbReference type="Proteomes" id="UP000886852">
    <property type="component" value="Unassembled WGS sequence"/>
</dbReference>
<dbReference type="InterPro" id="IPR013783">
    <property type="entry name" value="Ig-like_fold"/>
</dbReference>
<dbReference type="PANTHER" id="PTHR24273:SF32">
    <property type="entry name" value="HYALIN"/>
    <property type="match status" value="1"/>
</dbReference>
<gene>
    <name evidence="3" type="ORF">IAC72_00030</name>
</gene>
<dbReference type="PANTHER" id="PTHR24273">
    <property type="entry name" value="FI04643P-RELATED"/>
    <property type="match status" value="1"/>
</dbReference>
<dbReference type="PROSITE" id="PS51257">
    <property type="entry name" value="PROKAR_LIPOPROTEIN"/>
    <property type="match status" value="1"/>
</dbReference>
<dbReference type="Pfam" id="PF16403">
    <property type="entry name" value="Bact_surface_Ig-like"/>
    <property type="match status" value="2"/>
</dbReference>
<feature type="domain" description="Pesticidal crystal protein Cry22Aa Ig-like" evidence="2">
    <location>
        <begin position="78"/>
        <end position="137"/>
    </location>
</feature>
<protein>
    <submittedName>
        <fullName evidence="3">DUF5011 domain-containing protein</fullName>
    </submittedName>
</protein>
<evidence type="ECO:0000313" key="4">
    <source>
        <dbReference type="Proteomes" id="UP000886852"/>
    </source>
</evidence>
<dbReference type="AlphaFoldDB" id="A0A9D1MVS4"/>
<feature type="domain" description="Pesticidal crystal protein Cry22Aa Ig-like" evidence="2">
    <location>
        <begin position="352"/>
        <end position="404"/>
    </location>
</feature>
<evidence type="ECO:0000256" key="1">
    <source>
        <dbReference type="SAM" id="SignalP"/>
    </source>
</evidence>
<accession>A0A9D1MVS4</accession>
<proteinExistence type="predicted"/>
<sequence>MKKARLIAIVLLALVMVLALGLTAACEKHECQHVCPTCGKCTSDCTDPVCADKCPGHEPEHEQPTITVNPAAVEIYAGDEIDLMFGVTAKDENGQAVTVIISDDDDFDADVEGTYTITYSATDANGLTATATRTVTVNKALSALNLEVQLNRLGESKWQGNVISFANRLYVEISADTTVDTAESGVWKNVSDVEVTLSVGGGYGVSAILDANGVVLEGRDGANGRLMNADNPDRASGPAEITIDGESKPVLEVFAQQMVIPAGGYAVVIQAGYAGTGGPDYDGRGFMNWNVIYAYGNVVRLVWADSGEALTPYVDQGPVISGHTTVVLATAGDADFLLDEAVLAGVTAKDDNGTFTPDDDVTDVAVTIKDTGGFDINTAGDYTVTLSATDEQGNETTATRIVRVTSNVATVTIGANALTVQPDQVAVDLDLTTVGNYLFILYTPEYTGEIGFSNGYGEAFVLNRFGEVVRIYDGANAKYYDAGATAGIQDANKCTAAGYAMEAFESRQEGEYVLIAPNSSAANSTSRQFLLSNRTIGAKMSLPGVTFEDKSYTLAVNGKQLTVAEDKFIFNAEVTAATAPQYGMIAYNKNYTGTFATNSYGAAIVIDQYGTLIKVYDGANLGFYDENGKAASVHFTTSNYATVAFEELGGGELLLIFPNDGGSNETRGFALGLRTDGSIGQKVTLTDFAFATEPTDDKTIAVADRVFVAAEGKWAYNDDTVTAANAAQYQMVIYDTTYDGTVALNGYGAALVVDRFGVLKEIYDGANVGHYTVDGKSASVTFTADNYATIAFDELEDGELLIIFPNDGGSNAARTWALSLRGVNDTKAYCGESVELTGFTFEKVVASVTVGEATLEIDPEKVAVNVTTADVSDYDMYLFTTDFAGTVNFTNGWGIAIVMNAENEIVRVYNGADGKYYDSDTPDGTQANATYLADALASLKNKEWMLVGANNPANQAPRDFLRNNVKAVGATVTMPEDVQFTLADKAMVTVKINDKAFYSANVAVNAEVTNVANYDFIVYSYGHDGIILSNGHAEVFVFNAEGKVVRIYDGANGKYYDADNTAGIANSSEGADPYYDLNTVSLDAFLALQPGETMIVGPYGGLDSNRARAFLVGNRVYNATLTLSGVTVTPETEEVTYATITVSGKTYYQTVDGIANNADYEGTPAFAVYDYGYTGERYTGGYGVAFIIDKATGKTVKIYDGASGKYWDADNNGVVGICTAAGYADEAFNALEEGQYVLIAPNGGSAGNTARGLLYGSRAVGVDVVVTIPEATEPVPQA</sequence>
<reference evidence="3" key="2">
    <citation type="journal article" date="2021" name="PeerJ">
        <title>Extensive microbial diversity within the chicken gut microbiome revealed by metagenomics and culture.</title>
        <authorList>
            <person name="Gilroy R."/>
            <person name="Ravi A."/>
            <person name="Getino M."/>
            <person name="Pursley I."/>
            <person name="Horton D.L."/>
            <person name="Alikhan N.F."/>
            <person name="Baker D."/>
            <person name="Gharbi K."/>
            <person name="Hall N."/>
            <person name="Watson M."/>
            <person name="Adriaenssens E.M."/>
            <person name="Foster-Nyarko E."/>
            <person name="Jarju S."/>
            <person name="Secka A."/>
            <person name="Antonio M."/>
            <person name="Oren A."/>
            <person name="Chaudhuri R.R."/>
            <person name="La Ragione R."/>
            <person name="Hildebrand F."/>
            <person name="Pallen M.J."/>
        </authorList>
    </citation>
    <scope>NUCLEOTIDE SEQUENCE</scope>
    <source>
        <strain evidence="3">ChiHjej12B11-7776</strain>
    </source>
</reference>
<dbReference type="Gene3D" id="2.60.40.10">
    <property type="entry name" value="Immunoglobulins"/>
    <property type="match status" value="2"/>
</dbReference>
<dbReference type="EMBL" id="DVOC01000002">
    <property type="protein sequence ID" value="HIU90389.1"/>
    <property type="molecule type" value="Genomic_DNA"/>
</dbReference>
<dbReference type="InterPro" id="IPR032179">
    <property type="entry name" value="Cry22Aa_Ig-like"/>
</dbReference>
<keyword evidence="1" id="KW-0732">Signal</keyword>
<comment type="caution">
    <text evidence="3">The sequence shown here is derived from an EMBL/GenBank/DDBJ whole genome shotgun (WGS) entry which is preliminary data.</text>
</comment>
<feature type="signal peptide" evidence="1">
    <location>
        <begin position="1"/>
        <end position="24"/>
    </location>
</feature>
<name>A0A9D1MVS4_9BACT</name>